<keyword evidence="3" id="KW-1185">Reference proteome</keyword>
<proteinExistence type="predicted"/>
<keyword evidence="1" id="KW-0472">Membrane</keyword>
<dbReference type="OrthoDB" id="8017424at2"/>
<dbReference type="RefSeq" id="WP_073709736.1">
    <property type="nucleotide sequence ID" value="NZ_MQSU01000004.1"/>
</dbReference>
<feature type="transmembrane region" description="Helical" evidence="1">
    <location>
        <begin position="45"/>
        <end position="68"/>
    </location>
</feature>
<feature type="transmembrane region" description="Helical" evidence="1">
    <location>
        <begin position="75"/>
        <end position="94"/>
    </location>
</feature>
<dbReference type="STRING" id="1921764.BSR28_07050"/>
<dbReference type="AlphaFoldDB" id="A0A1Q5PJM5"/>
<keyword evidence="1" id="KW-0812">Transmembrane</keyword>
<evidence type="ECO:0000313" key="3">
    <source>
        <dbReference type="Proteomes" id="UP000186785"/>
    </source>
</evidence>
<feature type="transmembrane region" description="Helical" evidence="1">
    <location>
        <begin position="123"/>
        <end position="144"/>
    </location>
</feature>
<gene>
    <name evidence="2" type="ORF">BSR29_07755</name>
</gene>
<evidence type="ECO:0000313" key="2">
    <source>
        <dbReference type="EMBL" id="OKL46140.1"/>
    </source>
</evidence>
<reference evidence="2 3" key="1">
    <citation type="submission" date="2016-11" db="EMBL/GenBank/DDBJ databases">
        <title>Actinomyces gypaetusis sp. nov. isolated from the vulture Gypaetus barbatus in Qinghai Tibet Plateau China.</title>
        <authorList>
            <person name="Meng X."/>
        </authorList>
    </citation>
    <scope>NUCLEOTIDE SEQUENCE [LARGE SCALE GENOMIC DNA]</scope>
    <source>
        <strain evidence="2 3">VUL4_2</strain>
    </source>
</reference>
<organism evidence="2 3">
    <name type="scientific">Boudabousia liubingyangii</name>
    <dbReference type="NCBI Taxonomy" id="1921764"/>
    <lineage>
        <taxon>Bacteria</taxon>
        <taxon>Bacillati</taxon>
        <taxon>Actinomycetota</taxon>
        <taxon>Actinomycetes</taxon>
        <taxon>Actinomycetales</taxon>
        <taxon>Actinomycetaceae</taxon>
        <taxon>Boudabousia</taxon>
    </lineage>
</organism>
<feature type="transmembrane region" description="Helical" evidence="1">
    <location>
        <begin position="100"/>
        <end position="116"/>
    </location>
</feature>
<dbReference type="EMBL" id="MQSV01000006">
    <property type="protein sequence ID" value="OKL46140.1"/>
    <property type="molecule type" value="Genomic_DNA"/>
</dbReference>
<evidence type="ECO:0000256" key="1">
    <source>
        <dbReference type="SAM" id="Phobius"/>
    </source>
</evidence>
<comment type="caution">
    <text evidence="2">The sequence shown here is derived from an EMBL/GenBank/DDBJ whole genome shotgun (WGS) entry which is preliminary data.</text>
</comment>
<feature type="transmembrane region" description="Helical" evidence="1">
    <location>
        <begin position="156"/>
        <end position="177"/>
    </location>
</feature>
<dbReference type="InterPro" id="IPR017195">
    <property type="entry name" value="ABC_thiamin-permease_prd"/>
</dbReference>
<dbReference type="Proteomes" id="UP000186785">
    <property type="component" value="Unassembled WGS sequence"/>
</dbReference>
<name>A0A1Q5PJM5_9ACTO</name>
<accession>A0A1Q5PJM5</accession>
<keyword evidence="1" id="KW-1133">Transmembrane helix</keyword>
<protein>
    <submittedName>
        <fullName evidence="2">Uncharacterized protein</fullName>
    </submittedName>
</protein>
<dbReference type="PIRSF" id="PIRSF037394">
    <property type="entry name" value="ABC_thiamine-permease_YkoE_prd"/>
    <property type="match status" value="1"/>
</dbReference>
<dbReference type="Pfam" id="PF09819">
    <property type="entry name" value="ABC_cobalt"/>
    <property type="match status" value="1"/>
</dbReference>
<sequence>MATKPNLNWRVIDIVTAAVLAVVTGLIFLGWNIVGGQLWSTVNAITPGMGGLVAGVWLIGGVLGGLIIRKPGAALFVETLAATISALLGSQWGISTIYSGLAQGAGAGIIFLLFAYRKFNLPVAMLAGAGAGVGAWVLELFYGSTPNIALGFTYNAIYLGSLVVSGAILAGLLGWILTRALATTGALDRLASGREARIVD</sequence>
<feature type="transmembrane region" description="Helical" evidence="1">
    <location>
        <begin position="12"/>
        <end position="33"/>
    </location>
</feature>